<evidence type="ECO:0000256" key="1">
    <source>
        <dbReference type="SAM" id="Coils"/>
    </source>
</evidence>
<feature type="coiled-coil region" evidence="1">
    <location>
        <begin position="302"/>
        <end position="329"/>
    </location>
</feature>
<keyword evidence="4" id="KW-1185">Reference proteome</keyword>
<evidence type="ECO:0000313" key="3">
    <source>
        <dbReference type="EMBL" id="ORC86212.1"/>
    </source>
</evidence>
<feature type="compositionally biased region" description="Low complexity" evidence="2">
    <location>
        <begin position="348"/>
        <end position="363"/>
    </location>
</feature>
<feature type="region of interest" description="Disordered" evidence="2">
    <location>
        <begin position="337"/>
        <end position="368"/>
    </location>
</feature>
<dbReference type="GeneID" id="39988355"/>
<dbReference type="RefSeq" id="XP_028880278.1">
    <property type="nucleotide sequence ID" value="XM_029028575.1"/>
</dbReference>
<reference evidence="3 4" key="1">
    <citation type="submission" date="2017-03" db="EMBL/GenBank/DDBJ databases">
        <title>An alternative strategy for trypanosome survival in the mammalian bloodstream revealed through genome and transcriptome analysis of the ubiquitous bovine parasite Trypanosoma (Megatrypanum) theileri.</title>
        <authorList>
            <person name="Kelly S."/>
            <person name="Ivens A."/>
            <person name="Mott A."/>
            <person name="O'Neill E."/>
            <person name="Emms D."/>
            <person name="Macleod O."/>
            <person name="Voorheis P."/>
            <person name="Matthews J."/>
            <person name="Matthews K."/>
            <person name="Carrington M."/>
        </authorList>
    </citation>
    <scope>NUCLEOTIDE SEQUENCE [LARGE SCALE GENOMIC DNA]</scope>
    <source>
        <strain evidence="3">Edinburgh</strain>
    </source>
</reference>
<protein>
    <submittedName>
        <fullName evidence="3">Putative glutamic acid/alanine-rich protein</fullName>
    </submittedName>
</protein>
<dbReference type="Proteomes" id="UP000192257">
    <property type="component" value="Unassembled WGS sequence"/>
</dbReference>
<proteinExistence type="predicted"/>
<accession>A0A1X0NNB3</accession>
<dbReference type="AlphaFoldDB" id="A0A1X0NNB3"/>
<name>A0A1X0NNB3_9TRYP</name>
<evidence type="ECO:0000256" key="2">
    <source>
        <dbReference type="SAM" id="MobiDB-lite"/>
    </source>
</evidence>
<organism evidence="3 4">
    <name type="scientific">Trypanosoma theileri</name>
    <dbReference type="NCBI Taxonomy" id="67003"/>
    <lineage>
        <taxon>Eukaryota</taxon>
        <taxon>Discoba</taxon>
        <taxon>Euglenozoa</taxon>
        <taxon>Kinetoplastea</taxon>
        <taxon>Metakinetoplastina</taxon>
        <taxon>Trypanosomatida</taxon>
        <taxon>Trypanosomatidae</taxon>
        <taxon>Trypanosoma</taxon>
    </lineage>
</organism>
<dbReference type="EMBL" id="NBCO01000030">
    <property type="protein sequence ID" value="ORC86212.1"/>
    <property type="molecule type" value="Genomic_DNA"/>
</dbReference>
<dbReference type="VEuPathDB" id="TriTrypDB:TM35_000302520"/>
<dbReference type="OrthoDB" id="264095at2759"/>
<keyword evidence="1" id="KW-0175">Coiled coil</keyword>
<sequence>MPPKGRKRKNAAPLLVAPEPQGDELEADMLWDKVKEVNDKPQFMDGTLVDATRAAFERPKGQDGTAETARNAFRGKTRHLNTIRASDMFIKSEHELKDKLETSRVLQDDAKNFESLKLSEDAAFQREKAHVTATALELMTELSDSRLTVLEDMEDMAESFFREQDEILERVCALAARGMEVEAAFTEQLKMREECRNAEESYFREHGEHVLLMAKMREETKRQQNDMLQSMIRRLETGVDEMAKLSVEELEDKAAQQEETSHLILELLKLQGQSVVLEKKTTAIVDVRTGLQRMIALEEQRHKLCIERQNNLRNELKSLSEEVKVNNLRLLEMASNNTSGGAQSGVLPTVSTSPNTTTNSPPSEGETGLAIRTLEARREVELANIELAACKNELWALRRHHLVQLSGQYQNVNLDNPPIRTTQDFFLDAETSAAVRSVILESLVEVSQCLSTSGNTEGRGVNLEPLLAVTDPEDRKAIQDYVVKRINKLFSCVCPTAPPLLFLQEAAHVQSGM</sequence>
<evidence type="ECO:0000313" key="4">
    <source>
        <dbReference type="Proteomes" id="UP000192257"/>
    </source>
</evidence>
<gene>
    <name evidence="3" type="ORF">TM35_000302520</name>
</gene>
<comment type="caution">
    <text evidence="3">The sequence shown here is derived from an EMBL/GenBank/DDBJ whole genome shotgun (WGS) entry which is preliminary data.</text>
</comment>